<evidence type="ECO:0000313" key="2">
    <source>
        <dbReference type="EMBL" id="GBP40796.1"/>
    </source>
</evidence>
<accession>A0A4C1VNU4</accession>
<gene>
    <name evidence="2" type="ORF">EVAR_87057_1</name>
</gene>
<dbReference type="Proteomes" id="UP000299102">
    <property type="component" value="Unassembled WGS sequence"/>
</dbReference>
<dbReference type="AlphaFoldDB" id="A0A4C1VNU4"/>
<feature type="region of interest" description="Disordered" evidence="1">
    <location>
        <begin position="1"/>
        <end position="51"/>
    </location>
</feature>
<name>A0A4C1VNU4_EUMVA</name>
<proteinExistence type="predicted"/>
<comment type="caution">
    <text evidence="2">The sequence shown here is derived from an EMBL/GenBank/DDBJ whole genome shotgun (WGS) entry which is preliminary data.</text>
</comment>
<sequence>MARHRVDEGADGGVRGALSRRRRRRHWADAKTRRAAGGKRPTNFPNDFSAAHAREGSPRVCAGARVLTLPNIVSVEGHQRLRSPLFILF</sequence>
<evidence type="ECO:0000256" key="1">
    <source>
        <dbReference type="SAM" id="MobiDB-lite"/>
    </source>
</evidence>
<dbReference type="EMBL" id="BGZK01000388">
    <property type="protein sequence ID" value="GBP40796.1"/>
    <property type="molecule type" value="Genomic_DNA"/>
</dbReference>
<protein>
    <submittedName>
        <fullName evidence="2">Uncharacterized protein</fullName>
    </submittedName>
</protein>
<evidence type="ECO:0000313" key="3">
    <source>
        <dbReference type="Proteomes" id="UP000299102"/>
    </source>
</evidence>
<reference evidence="2 3" key="1">
    <citation type="journal article" date="2019" name="Commun. Biol.">
        <title>The bagworm genome reveals a unique fibroin gene that provides high tensile strength.</title>
        <authorList>
            <person name="Kono N."/>
            <person name="Nakamura H."/>
            <person name="Ohtoshi R."/>
            <person name="Tomita M."/>
            <person name="Numata K."/>
            <person name="Arakawa K."/>
        </authorList>
    </citation>
    <scope>NUCLEOTIDE SEQUENCE [LARGE SCALE GENOMIC DNA]</scope>
</reference>
<keyword evidence="3" id="KW-1185">Reference proteome</keyword>
<organism evidence="2 3">
    <name type="scientific">Eumeta variegata</name>
    <name type="common">Bagworm moth</name>
    <name type="synonym">Eumeta japonica</name>
    <dbReference type="NCBI Taxonomy" id="151549"/>
    <lineage>
        <taxon>Eukaryota</taxon>
        <taxon>Metazoa</taxon>
        <taxon>Ecdysozoa</taxon>
        <taxon>Arthropoda</taxon>
        <taxon>Hexapoda</taxon>
        <taxon>Insecta</taxon>
        <taxon>Pterygota</taxon>
        <taxon>Neoptera</taxon>
        <taxon>Endopterygota</taxon>
        <taxon>Lepidoptera</taxon>
        <taxon>Glossata</taxon>
        <taxon>Ditrysia</taxon>
        <taxon>Tineoidea</taxon>
        <taxon>Psychidae</taxon>
        <taxon>Oiketicinae</taxon>
        <taxon>Eumeta</taxon>
    </lineage>
</organism>